<accession>A0A1I4Q1M7</accession>
<evidence type="ECO:0000256" key="1">
    <source>
        <dbReference type="SAM" id="Coils"/>
    </source>
</evidence>
<evidence type="ECO:0000256" key="2">
    <source>
        <dbReference type="SAM" id="MobiDB-lite"/>
    </source>
</evidence>
<feature type="coiled-coil region" evidence="1">
    <location>
        <begin position="333"/>
        <end position="374"/>
    </location>
</feature>
<feature type="region of interest" description="Disordered" evidence="2">
    <location>
        <begin position="724"/>
        <end position="757"/>
    </location>
</feature>
<dbReference type="STRING" id="488535.SAMN04487963_2112"/>
<organism evidence="3 4">
    <name type="scientific">Marinobacter zhejiangensis</name>
    <dbReference type="NCBI Taxonomy" id="488535"/>
    <lineage>
        <taxon>Bacteria</taxon>
        <taxon>Pseudomonadati</taxon>
        <taxon>Pseudomonadota</taxon>
        <taxon>Gammaproteobacteria</taxon>
        <taxon>Pseudomonadales</taxon>
        <taxon>Marinobacteraceae</taxon>
        <taxon>Marinobacter</taxon>
    </lineage>
</organism>
<protein>
    <submittedName>
        <fullName evidence="3">Uncharacterized protein</fullName>
    </submittedName>
</protein>
<keyword evidence="4" id="KW-1185">Reference proteome</keyword>
<dbReference type="EMBL" id="FOUE01000003">
    <property type="protein sequence ID" value="SFM33563.1"/>
    <property type="molecule type" value="Genomic_DNA"/>
</dbReference>
<feature type="compositionally biased region" description="Polar residues" evidence="2">
    <location>
        <begin position="205"/>
        <end position="221"/>
    </location>
</feature>
<evidence type="ECO:0000313" key="4">
    <source>
        <dbReference type="Proteomes" id="UP000198519"/>
    </source>
</evidence>
<gene>
    <name evidence="3" type="ORF">SAMN04487963_2112</name>
</gene>
<keyword evidence="1" id="KW-0175">Coiled coil</keyword>
<feature type="compositionally biased region" description="Basic and acidic residues" evidence="2">
    <location>
        <begin position="740"/>
        <end position="749"/>
    </location>
</feature>
<name>A0A1I4Q1M7_9GAMM</name>
<sequence length="757" mass="83331">MDQTPFFSDTDDYLKPELGPSTIAEPVSYQSLYILDTLNPTPPASPGDEVTVDHEGPFDPFKDRSALAGKDLAFGVLLKHHQSWQQKGLALGNLLHSVCLAPGEVTQVAIIDWTRRTQGRSEEAVKQGESVSSDIDQSRAVNEVQQAVAEEAQAGQSSISSSSSSSQSGFSGGSLLFSVTASGSSSHSSALTAQFSTGKRDLAAESSNRLNQRTAEKSQSLRSRRSSVVREVTESEAENMTTRVLANYNHRHTLNIEYFELLQTYAITTRLDSWDRCIFLPMQVLDFSDINVVRQQLPMLIGLFQQYKDLEPRIDELKQLADPNFQPPESTRQKQAEAEYKRLQAELKSTQEALADQEQVVALLEELLRNLNIHEPQAFKASNELAIKALKDMLPHDKVSQTYLESLLKVEDDKSDFDLQVSSLQTIHKERLEALHRDTSTLNDQVEAERRKMGIYFVPIQDFLVKHSLLLSQKIWLQLDAYRVYLLLQEIKLDGRALSSLVDPTPVGLFGNYLAFRWGFSGAEKADSDVHPARMSRETFEQTFVRPNNATVEDSPEIAVPTSGVFAEAVLGRSNAAESIDESKFWRWKEEPIPILPPKINPLNSRDRAKGMDLSPGDFAAAIAQLRSQPMADVSHIGQILGALQKNDMFRNMAGLQEAAALAGQMAQISGDGATAAGQRSAEIYGKLLDTFEKVLDSEAGQAMVADFMLPGSGEALQAAKGLEKTVTGDKPVGKGKGNGLDHELDHTPGPDSMDSA</sequence>
<proteinExistence type="predicted"/>
<evidence type="ECO:0000313" key="3">
    <source>
        <dbReference type="EMBL" id="SFM33563.1"/>
    </source>
</evidence>
<feature type="compositionally biased region" description="Basic and acidic residues" evidence="2">
    <location>
        <begin position="117"/>
        <end position="126"/>
    </location>
</feature>
<dbReference type="Proteomes" id="UP000198519">
    <property type="component" value="Unassembled WGS sequence"/>
</dbReference>
<reference evidence="4" key="1">
    <citation type="submission" date="2016-10" db="EMBL/GenBank/DDBJ databases">
        <authorList>
            <person name="Varghese N."/>
            <person name="Submissions S."/>
        </authorList>
    </citation>
    <scope>NUCLEOTIDE SEQUENCE [LARGE SCALE GENOMIC DNA]</scope>
    <source>
        <strain evidence="4">CGMCC 1.7061</strain>
    </source>
</reference>
<dbReference type="OrthoDB" id="4312432at2"/>
<feature type="region of interest" description="Disordered" evidence="2">
    <location>
        <begin position="117"/>
        <end position="141"/>
    </location>
</feature>
<dbReference type="AlphaFoldDB" id="A0A1I4Q1M7"/>
<feature type="region of interest" description="Disordered" evidence="2">
    <location>
        <begin position="202"/>
        <end position="236"/>
    </location>
</feature>
<dbReference type="RefSeq" id="WP_092022296.1">
    <property type="nucleotide sequence ID" value="NZ_FOUE01000003.1"/>
</dbReference>